<feature type="repeat" description="ANK" evidence="8">
    <location>
        <begin position="113"/>
        <end position="135"/>
    </location>
</feature>
<feature type="repeat" description="ANK" evidence="8">
    <location>
        <begin position="213"/>
        <end position="245"/>
    </location>
</feature>
<dbReference type="GO" id="GO:0120015">
    <property type="term" value="F:sterol transfer activity"/>
    <property type="evidence" value="ECO:0007669"/>
    <property type="project" value="EnsemblFungi"/>
</dbReference>
<dbReference type="InterPro" id="IPR011993">
    <property type="entry name" value="PH-like_dom_sf"/>
</dbReference>
<keyword evidence="9" id="KW-0175">Coiled coil</keyword>
<evidence type="ECO:0000256" key="8">
    <source>
        <dbReference type="PROSITE-ProRule" id="PRU00023"/>
    </source>
</evidence>
<dbReference type="GO" id="GO:0005886">
    <property type="term" value="C:plasma membrane"/>
    <property type="evidence" value="ECO:0007669"/>
    <property type="project" value="TreeGrafter"/>
</dbReference>
<evidence type="ECO:0000256" key="1">
    <source>
        <dbReference type="ARBA" id="ARBA00008842"/>
    </source>
</evidence>
<dbReference type="GO" id="GO:0071561">
    <property type="term" value="C:nucleus-vacuole junction"/>
    <property type="evidence" value="ECO:0007669"/>
    <property type="project" value="EnsemblFungi"/>
</dbReference>
<evidence type="ECO:0000256" key="5">
    <source>
        <dbReference type="ARBA" id="ARBA00023043"/>
    </source>
</evidence>
<feature type="coiled-coil region" evidence="9">
    <location>
        <begin position="629"/>
        <end position="656"/>
    </location>
</feature>
<dbReference type="AlphaFoldDB" id="A7TJU7"/>
<dbReference type="FunFam" id="2.30.29.30:FF:000061">
    <property type="entry name" value="Oxysterol binding protein 1"/>
    <property type="match status" value="1"/>
</dbReference>
<dbReference type="GO" id="GO:0005635">
    <property type="term" value="C:nuclear envelope"/>
    <property type="evidence" value="ECO:0007669"/>
    <property type="project" value="EnsemblFungi"/>
</dbReference>
<proteinExistence type="inferred from homology"/>
<dbReference type="GO" id="GO:0097038">
    <property type="term" value="C:perinuclear endoplasmic reticulum"/>
    <property type="evidence" value="ECO:0007669"/>
    <property type="project" value="TreeGrafter"/>
</dbReference>
<dbReference type="OMA" id="LPEMKGW"/>
<protein>
    <recommendedName>
        <fullName evidence="11">PH domain-containing protein</fullName>
    </recommendedName>
</protein>
<dbReference type="PANTHER" id="PTHR10972">
    <property type="entry name" value="OXYSTEROL-BINDING PROTEIN-RELATED"/>
    <property type="match status" value="1"/>
</dbReference>
<dbReference type="SMART" id="SM00233">
    <property type="entry name" value="PH"/>
    <property type="match status" value="1"/>
</dbReference>
<dbReference type="InterPro" id="IPR000648">
    <property type="entry name" value="Oxysterol-bd"/>
</dbReference>
<comment type="similarity">
    <text evidence="1">Belongs to the OSBP family.</text>
</comment>
<dbReference type="FunFam" id="1.25.40.20:FF:000308">
    <property type="entry name" value="Oxysterol-binding family protein"/>
    <property type="match status" value="1"/>
</dbReference>
<dbReference type="GO" id="GO:0005829">
    <property type="term" value="C:cytosol"/>
    <property type="evidence" value="ECO:0007669"/>
    <property type="project" value="TreeGrafter"/>
</dbReference>
<dbReference type="GO" id="GO:0005769">
    <property type="term" value="C:early endosome"/>
    <property type="evidence" value="ECO:0007669"/>
    <property type="project" value="EnsemblFungi"/>
</dbReference>
<dbReference type="Proteomes" id="UP000000267">
    <property type="component" value="Unassembled WGS sequence"/>
</dbReference>
<evidence type="ECO:0000256" key="2">
    <source>
        <dbReference type="ARBA" id="ARBA00022448"/>
    </source>
</evidence>
<organism evidence="13">
    <name type="scientific">Vanderwaltozyma polyspora (strain ATCC 22028 / DSM 70294 / BCRC 21397 / CBS 2163 / NBRC 10782 / NRRL Y-8283 / UCD 57-17)</name>
    <name type="common">Kluyveromyces polysporus</name>
    <dbReference type="NCBI Taxonomy" id="436907"/>
    <lineage>
        <taxon>Eukaryota</taxon>
        <taxon>Fungi</taxon>
        <taxon>Dikarya</taxon>
        <taxon>Ascomycota</taxon>
        <taxon>Saccharomycotina</taxon>
        <taxon>Saccharomycetes</taxon>
        <taxon>Saccharomycetales</taxon>
        <taxon>Saccharomycetaceae</taxon>
        <taxon>Vanderwaltozyma</taxon>
    </lineage>
</organism>
<dbReference type="InParanoid" id="A7TJU7"/>
<dbReference type="GO" id="GO:0000138">
    <property type="term" value="C:Golgi trans cisterna"/>
    <property type="evidence" value="ECO:0007669"/>
    <property type="project" value="EnsemblFungi"/>
</dbReference>
<dbReference type="FunFam" id="3.30.70.3490:FF:000015">
    <property type="entry name" value="Oxysterol-binding protein"/>
    <property type="match status" value="1"/>
</dbReference>
<evidence type="ECO:0000256" key="4">
    <source>
        <dbReference type="ARBA" id="ARBA00022737"/>
    </source>
</evidence>
<keyword evidence="4" id="KW-0677">Repeat</keyword>
<dbReference type="STRING" id="436907.A7TJU7"/>
<evidence type="ECO:0000259" key="11">
    <source>
        <dbReference type="PROSITE" id="PS50003"/>
    </source>
</evidence>
<dbReference type="GO" id="GO:0034727">
    <property type="term" value="P:piecemeal microautophagy of the nucleus"/>
    <property type="evidence" value="ECO:0007669"/>
    <property type="project" value="EnsemblFungi"/>
</dbReference>
<evidence type="ECO:0000256" key="7">
    <source>
        <dbReference type="ARBA" id="ARBA00023121"/>
    </source>
</evidence>
<dbReference type="FunCoup" id="A7TJU7">
    <property type="interactions" value="406"/>
</dbReference>
<dbReference type="CDD" id="cd13292">
    <property type="entry name" value="PH_Osh1p_Osh2p_yeast"/>
    <property type="match status" value="1"/>
</dbReference>
<dbReference type="eggNOG" id="KOG1737">
    <property type="taxonomic scope" value="Eukaryota"/>
</dbReference>
<name>A7TJU7_VANPO</name>
<evidence type="ECO:0000256" key="10">
    <source>
        <dbReference type="SAM" id="MobiDB-lite"/>
    </source>
</evidence>
<feature type="compositionally biased region" description="Polar residues" evidence="10">
    <location>
        <begin position="465"/>
        <end position="484"/>
    </location>
</feature>
<dbReference type="GeneID" id="5545624"/>
<keyword evidence="13" id="KW-1185">Reference proteome</keyword>
<dbReference type="Gene3D" id="1.25.40.20">
    <property type="entry name" value="Ankyrin repeat-containing domain"/>
    <property type="match status" value="2"/>
</dbReference>
<feature type="compositionally biased region" description="Acidic residues" evidence="10">
    <location>
        <begin position="521"/>
        <end position="537"/>
    </location>
</feature>
<dbReference type="PANTHER" id="PTHR10972:SF205">
    <property type="entry name" value="OXYSTEROL-BINDING PROTEIN 1"/>
    <property type="match status" value="1"/>
</dbReference>
<dbReference type="GO" id="GO:0006887">
    <property type="term" value="P:exocytosis"/>
    <property type="evidence" value="ECO:0007669"/>
    <property type="project" value="EnsemblFungi"/>
</dbReference>
<dbReference type="GO" id="GO:0006897">
    <property type="term" value="P:endocytosis"/>
    <property type="evidence" value="ECO:0007669"/>
    <property type="project" value="EnsemblFungi"/>
</dbReference>
<dbReference type="GO" id="GO:0030011">
    <property type="term" value="P:maintenance of cell polarity"/>
    <property type="evidence" value="ECO:0007669"/>
    <property type="project" value="EnsemblFungi"/>
</dbReference>
<dbReference type="Pfam" id="PF00169">
    <property type="entry name" value="PH"/>
    <property type="match status" value="1"/>
</dbReference>
<dbReference type="GO" id="GO:0032934">
    <property type="term" value="F:sterol binding"/>
    <property type="evidence" value="ECO:0007669"/>
    <property type="project" value="TreeGrafter"/>
</dbReference>
<gene>
    <name evidence="12" type="ORF">Kpol_1037p5</name>
</gene>
<dbReference type="KEGG" id="vpo:Kpol_1037p5"/>
<dbReference type="InterPro" id="IPR001849">
    <property type="entry name" value="PH_domain"/>
</dbReference>
<dbReference type="InterPro" id="IPR002110">
    <property type="entry name" value="Ankyrin_rpt"/>
</dbReference>
<dbReference type="RefSeq" id="XP_001645267.1">
    <property type="nucleotide sequence ID" value="XM_001645217.1"/>
</dbReference>
<dbReference type="SUPFAM" id="SSF50729">
    <property type="entry name" value="PH domain-like"/>
    <property type="match status" value="1"/>
</dbReference>
<feature type="region of interest" description="Disordered" evidence="10">
    <location>
        <begin position="436"/>
        <end position="537"/>
    </location>
</feature>
<dbReference type="OrthoDB" id="1854502at2759"/>
<dbReference type="PROSITE" id="PS50088">
    <property type="entry name" value="ANK_REPEAT"/>
    <property type="match status" value="2"/>
</dbReference>
<feature type="domain" description="PH" evidence="11">
    <location>
        <begin position="297"/>
        <end position="395"/>
    </location>
</feature>
<sequence>MVATDGADDQSSTISVSKPLLKLKLLDSLRQGGFDQLKELINGSHFQPKDDPDVLDVLSLVINYAVQVAPMALIKEIVENWVRKSLPSENDDDEDNIREGDDLKLDLNKQDLNGNTPLHLACYQSRGDVVSYLMDQVTINDCLANNQRLQPIEVCKNLNIAQMMQYKRSNYVAEIAQEFRMAFNNRDFGHLENILNNPRNAELLDINGTDPETGDTVLHEFVKKRDVIMCRWLLEHGADPFKRDSNGVLPVEILGNVNDTDKATNTKLAIDIELKKLLNQSAQEQSVIDVTSSLHEPPMFKGYLKKWTNFAQGYRLRWFILGGDGKLSYYKDQADTKNACRGALNMSSCSLHLDSSEELKFEIIGGANNEVRWHLKGNHPIETNKWVWAIQGAIRFAKDKELLLKNGNFVPPSLTSPVNPTKLNPYDTVNELPQVTQGHKRVPSSAFSTVSEREDISLSREVPTSPVTSAGSTFGKLSSQTPTENGEAVPTVLVTAPEGTATEPDASHNISGMLNMSSQEDNSDSSDDENYDGGDIDVNADEDLKIQYGPYSEKLYMLERTITMELASLTELLKEKNSGTDTWNTVDNSLTTIAKCFKNLSNLASQRDQKLLNKLSKQRDVNNVWIQSVKDLELELIEKTEKLETLDKERKHLKKVLQNNLQFSTDGNKDVVVEDQDKDSKETNTALQEVANYINATEDIDEGSDGDEFFDAEDVGEDTGVSSVEGENFEGDLSSGTTVTQNSTSIVDTEEIEEIEEVYTELGEVSSKKYSSMNLVTSFQKEKEQMLLTEGSFLGYEDGIRQKLGLSSDERPAVSLWSVLKSMVGKDITKIALPVSFNEPSSMLQRVSEDIEYSELIDQAATFEDSTLRMLYISVFSFTPYSSTIKRVAKPFNPLLGETFEYCRPDKHFRYFAEQVVHHPTISAFHAESPKWDFWGALNVVSNFNGRTFAFKQLDYWHLKMRPDSGEEEELYTWKKPDNNLVGILVGSPEVDCSGDVTIKNHTTGDYCIVHFKPRGWRASSAYEVRGEVYNKDDEKKWVFGGHWNDNCFAKKVTSNSSDEFATLEKPKNTPNAIPSDSSFNVYPPKFDGSKFMVWRANKRPEGPFNLTSYAITLNAPQPKLLPWLVPTDTRLRPDQRAMEDGAYDLAADEKHRLEVKQRAARKERDEENIEYIPKWFVQEMNPVTQEMHWRFKGDYWTQRKNKTFTDIPDIF</sequence>
<dbReference type="HOGENOM" id="CLU_001040_1_1_1"/>
<evidence type="ECO:0000256" key="9">
    <source>
        <dbReference type="SAM" id="Coils"/>
    </source>
</evidence>
<keyword evidence="2" id="KW-0813">Transport</keyword>
<dbReference type="Pfam" id="PF13637">
    <property type="entry name" value="Ank_4"/>
    <property type="match status" value="1"/>
</dbReference>
<dbReference type="SUPFAM" id="SSF144000">
    <property type="entry name" value="Oxysterol-binding protein-like"/>
    <property type="match status" value="1"/>
</dbReference>
<dbReference type="PROSITE" id="PS50297">
    <property type="entry name" value="ANK_REP_REGION"/>
    <property type="match status" value="1"/>
</dbReference>
<dbReference type="FunFam" id="2.40.160.120:FF:000001">
    <property type="entry name" value="Oxysterol-binding protein"/>
    <property type="match status" value="1"/>
</dbReference>
<evidence type="ECO:0000256" key="6">
    <source>
        <dbReference type="ARBA" id="ARBA00023055"/>
    </source>
</evidence>
<keyword evidence="7" id="KW-0446">Lipid-binding</keyword>
<evidence type="ECO:0000313" key="12">
    <source>
        <dbReference type="EMBL" id="EDO17409.1"/>
    </source>
</evidence>
<evidence type="ECO:0000256" key="3">
    <source>
        <dbReference type="ARBA" id="ARBA00022553"/>
    </source>
</evidence>
<dbReference type="Gene3D" id="3.30.70.3490">
    <property type="match status" value="1"/>
</dbReference>
<evidence type="ECO:0000313" key="13">
    <source>
        <dbReference type="Proteomes" id="UP000000267"/>
    </source>
</evidence>
<dbReference type="Gene3D" id="2.40.160.120">
    <property type="match status" value="1"/>
</dbReference>
<dbReference type="InterPro" id="IPR037239">
    <property type="entry name" value="OSBP_sf"/>
</dbReference>
<dbReference type="Gene3D" id="2.30.29.30">
    <property type="entry name" value="Pleckstrin-homology domain (PH domain)/Phosphotyrosine-binding domain (PTB)"/>
    <property type="match status" value="1"/>
</dbReference>
<dbReference type="PhylomeDB" id="A7TJU7"/>
<dbReference type="SUPFAM" id="SSF48403">
    <property type="entry name" value="Ankyrin repeat"/>
    <property type="match status" value="1"/>
</dbReference>
<accession>A7TJU7</accession>
<dbReference type="SMART" id="SM00248">
    <property type="entry name" value="ANK"/>
    <property type="match status" value="2"/>
</dbReference>
<dbReference type="Pfam" id="PF01237">
    <property type="entry name" value="Oxysterol_BP"/>
    <property type="match status" value="1"/>
</dbReference>
<dbReference type="Pfam" id="PF00023">
    <property type="entry name" value="Ank"/>
    <property type="match status" value="1"/>
</dbReference>
<keyword evidence="6" id="KW-0445">Lipid transport</keyword>
<keyword evidence="3" id="KW-0597">Phosphoprotein</keyword>
<dbReference type="EMBL" id="DS480404">
    <property type="protein sequence ID" value="EDO17409.1"/>
    <property type="molecule type" value="Genomic_DNA"/>
</dbReference>
<keyword evidence="5 8" id="KW-0040">ANK repeat</keyword>
<reference evidence="12 13" key="1">
    <citation type="journal article" date="2007" name="Proc. Natl. Acad. Sci. U.S.A.">
        <title>Independent sorting-out of thousands of duplicated gene pairs in two yeast species descended from a whole-genome duplication.</title>
        <authorList>
            <person name="Scannell D.R."/>
            <person name="Frank A.C."/>
            <person name="Conant G.C."/>
            <person name="Byrne K.P."/>
            <person name="Woolfit M."/>
            <person name="Wolfe K.H."/>
        </authorList>
    </citation>
    <scope>NUCLEOTIDE SEQUENCE [LARGE SCALE GENOMIC DNA]</scope>
    <source>
        <strain evidence="13">ATCC 22028 / DSM 70294 / BCRC 21397 / CBS 2163 / NBRC 10782 / NRRL Y-8283 / UCD 57-17</strain>
    </source>
</reference>
<dbReference type="PROSITE" id="PS50003">
    <property type="entry name" value="PH_DOMAIN"/>
    <property type="match status" value="1"/>
</dbReference>
<dbReference type="FunFam" id="1.25.40.20:FF:000436">
    <property type="entry name" value="Swh1p"/>
    <property type="match status" value="1"/>
</dbReference>
<dbReference type="InterPro" id="IPR036770">
    <property type="entry name" value="Ankyrin_rpt-contain_sf"/>
</dbReference>